<name>A0ACB9YV54_9PEZI</name>
<organism evidence="1 2">
    <name type="scientific">Hypoxylon rubiginosum</name>
    <dbReference type="NCBI Taxonomy" id="110542"/>
    <lineage>
        <taxon>Eukaryota</taxon>
        <taxon>Fungi</taxon>
        <taxon>Dikarya</taxon>
        <taxon>Ascomycota</taxon>
        <taxon>Pezizomycotina</taxon>
        <taxon>Sordariomycetes</taxon>
        <taxon>Xylariomycetidae</taxon>
        <taxon>Xylariales</taxon>
        <taxon>Hypoxylaceae</taxon>
        <taxon>Hypoxylon</taxon>
    </lineage>
</organism>
<gene>
    <name evidence="1" type="ORF">F4820DRAFT_450152</name>
</gene>
<accession>A0ACB9YV54</accession>
<comment type="caution">
    <text evidence="1">The sequence shown here is derived from an EMBL/GenBank/DDBJ whole genome shotgun (WGS) entry which is preliminary data.</text>
</comment>
<evidence type="ECO:0000313" key="2">
    <source>
        <dbReference type="Proteomes" id="UP001497700"/>
    </source>
</evidence>
<protein>
    <submittedName>
        <fullName evidence="1">Uncharacterized protein</fullName>
    </submittedName>
</protein>
<sequence length="577" mass="65390">MAPTASTASTASTLLDTNRPQTTKEISERARKFQWNPNIPLKAWLRTASTLNQEGQSYLRDGNWGQAYLLYMRYLTLLMDCLPSHPDAKTPEGKKALVSMNNSLPYIATHLEKIKPIIQEEYEEWVLETRRKELRQKQQADRAKSKTPSKYDERASTDPALSSAARLLDAGEHQELAVQLAQREIRRRDATRDATRKPGVPQEEEQSRRAAGFWNTWTEELAHKQAEDEELFRKQMESTRNKLDGSEDGHNDTRNPSKESRPAPAASSRTSSYRYPTIAKSEPIQYEAQKPYSRSTPTPQPSLPPMRPPKDDVPYRHEVSSSPVSAPLALEPPTKQQIYPERTLPTPETPQELPAPPPKIHEDPPAPAKKQRLTFKPAAYLENGEPIRSVFLPSQLRHQFLSVASENTRRGLEMCGILCGTAVNNALFVRCLLIPEQKCTSDTCETENEGAMLEYCMNEDLLMLGWIHTHPTQTCFMSSRDLHTQAGYQVMLPESLAIVCAPKFEPSYGIFRLTHPPGLDHILGCTQQATFHPHSVDNLYTKAQRPTGHVYENENLEFYVKDLRPGARSSTVQHKKF</sequence>
<reference evidence="1 2" key="1">
    <citation type="journal article" date="2022" name="New Phytol.">
        <title>Ecological generalism drives hyperdiversity of secondary metabolite gene clusters in xylarialean endophytes.</title>
        <authorList>
            <person name="Franco M.E.E."/>
            <person name="Wisecaver J.H."/>
            <person name="Arnold A.E."/>
            <person name="Ju Y.M."/>
            <person name="Slot J.C."/>
            <person name="Ahrendt S."/>
            <person name="Moore L.P."/>
            <person name="Eastman K.E."/>
            <person name="Scott K."/>
            <person name="Konkel Z."/>
            <person name="Mondo S.J."/>
            <person name="Kuo A."/>
            <person name="Hayes R.D."/>
            <person name="Haridas S."/>
            <person name="Andreopoulos B."/>
            <person name="Riley R."/>
            <person name="LaButti K."/>
            <person name="Pangilinan J."/>
            <person name="Lipzen A."/>
            <person name="Amirebrahimi M."/>
            <person name="Yan J."/>
            <person name="Adam C."/>
            <person name="Keymanesh K."/>
            <person name="Ng V."/>
            <person name="Louie K."/>
            <person name="Northen T."/>
            <person name="Drula E."/>
            <person name="Henrissat B."/>
            <person name="Hsieh H.M."/>
            <person name="Youens-Clark K."/>
            <person name="Lutzoni F."/>
            <person name="Miadlikowska J."/>
            <person name="Eastwood D.C."/>
            <person name="Hamelin R.C."/>
            <person name="Grigoriev I.V."/>
            <person name="U'Ren J.M."/>
        </authorList>
    </citation>
    <scope>NUCLEOTIDE SEQUENCE [LARGE SCALE GENOMIC DNA]</scope>
    <source>
        <strain evidence="1 2">CBS 119005</strain>
    </source>
</reference>
<proteinExistence type="predicted"/>
<evidence type="ECO:0000313" key="1">
    <source>
        <dbReference type="EMBL" id="KAI4863289.1"/>
    </source>
</evidence>
<dbReference type="EMBL" id="MU393507">
    <property type="protein sequence ID" value="KAI4863289.1"/>
    <property type="molecule type" value="Genomic_DNA"/>
</dbReference>
<dbReference type="Proteomes" id="UP001497700">
    <property type="component" value="Unassembled WGS sequence"/>
</dbReference>
<keyword evidence="2" id="KW-1185">Reference proteome</keyword>